<sequence length="421" mass="47801">MVTPHKYDPPHSNTACSGILHRNTPHFHSPHGDSPRRDGSRTRSSRSNTLHIATTNQPLPGSASKATLQPQPKPRPQPQQQQRVDFLYGDVQIKIRMGGMTHEGKVVRQNLAVASPVWDRLLRTKPGDPPLESIDFQEDDGEALLIYLCIAHLVFDLVPLKLSETALYNVLLLAEKYECFHLVKPWIPKWLKAYESTLSEAPHHSLPSLQHRLYIAWTLGQKAVFRQIAQILTQKLGHPADVAQRDPVSGRKKIFLLANNGHVDLLEEKLLPANLLESMCSVRDRSLKYLLDIVYSELARRSQSVPGSYCLHGKPHCDSHIYRNMMKELERRKLWPLKSIMDVDLSVLQLAVIIGAMRPAYPFPTPADPSDHARCGPNFLEPVTLLLKSFPDPSLECQIEHMATQNRYLFPDDCQYLFLKQ</sequence>
<dbReference type="Proteomes" id="UP000006753">
    <property type="component" value="Unassembled WGS sequence"/>
</dbReference>
<protein>
    <recommendedName>
        <fullName evidence="4">BTB domain-containing protein</fullName>
    </recommendedName>
</protein>
<feature type="region of interest" description="Disordered" evidence="1">
    <location>
        <begin position="1"/>
        <end position="83"/>
    </location>
</feature>
<name>K1WII3_MARBU</name>
<feature type="compositionally biased region" description="Basic and acidic residues" evidence="1">
    <location>
        <begin position="30"/>
        <end position="41"/>
    </location>
</feature>
<evidence type="ECO:0000256" key="1">
    <source>
        <dbReference type="SAM" id="MobiDB-lite"/>
    </source>
</evidence>
<feature type="compositionally biased region" description="Polar residues" evidence="1">
    <location>
        <begin position="48"/>
        <end position="68"/>
    </location>
</feature>
<organism evidence="2 3">
    <name type="scientific">Marssonina brunnea f. sp. multigermtubi (strain MB_m1)</name>
    <name type="common">Marssonina leaf spot fungus</name>
    <dbReference type="NCBI Taxonomy" id="1072389"/>
    <lineage>
        <taxon>Eukaryota</taxon>
        <taxon>Fungi</taxon>
        <taxon>Dikarya</taxon>
        <taxon>Ascomycota</taxon>
        <taxon>Pezizomycotina</taxon>
        <taxon>Leotiomycetes</taxon>
        <taxon>Helotiales</taxon>
        <taxon>Drepanopezizaceae</taxon>
        <taxon>Drepanopeziza</taxon>
    </lineage>
</organism>
<dbReference type="InParanoid" id="K1WII3"/>
<keyword evidence="3" id="KW-1185">Reference proteome</keyword>
<dbReference type="GeneID" id="18760256"/>
<dbReference type="HOGENOM" id="CLU_652238_0_0_1"/>
<dbReference type="AlphaFoldDB" id="K1WII3"/>
<dbReference type="KEGG" id="mbe:MBM_04321"/>
<dbReference type="STRING" id="1072389.K1WII3"/>
<dbReference type="EMBL" id="JH921436">
    <property type="protein sequence ID" value="EKD17460.1"/>
    <property type="molecule type" value="Genomic_DNA"/>
</dbReference>
<reference evidence="2 3" key="1">
    <citation type="journal article" date="2012" name="BMC Genomics">
        <title>Sequencing the genome of Marssonina brunnea reveals fungus-poplar co-evolution.</title>
        <authorList>
            <person name="Zhu S."/>
            <person name="Cao Y.-Z."/>
            <person name="Jiang C."/>
            <person name="Tan B.-Y."/>
            <person name="Wang Z."/>
            <person name="Feng S."/>
            <person name="Zhang L."/>
            <person name="Su X.-H."/>
            <person name="Brejova B."/>
            <person name="Vinar T."/>
            <person name="Xu M."/>
            <person name="Wang M.-X."/>
            <person name="Zhang S.-G."/>
            <person name="Huang M.-R."/>
            <person name="Wu R."/>
            <person name="Zhou Y."/>
        </authorList>
    </citation>
    <scope>NUCLEOTIDE SEQUENCE [LARGE SCALE GENOMIC DNA]</scope>
    <source>
        <strain evidence="2 3">MB_m1</strain>
    </source>
</reference>
<accession>K1WII3</accession>
<evidence type="ECO:0008006" key="4">
    <source>
        <dbReference type="Google" id="ProtNLM"/>
    </source>
</evidence>
<evidence type="ECO:0000313" key="2">
    <source>
        <dbReference type="EMBL" id="EKD17460.1"/>
    </source>
</evidence>
<dbReference type="OrthoDB" id="3558189at2759"/>
<evidence type="ECO:0000313" key="3">
    <source>
        <dbReference type="Proteomes" id="UP000006753"/>
    </source>
</evidence>
<dbReference type="eggNOG" id="ENOG502STXW">
    <property type="taxonomic scope" value="Eukaryota"/>
</dbReference>
<proteinExistence type="predicted"/>
<gene>
    <name evidence="2" type="ORF">MBM_04321</name>
</gene>